<organism evidence="2">
    <name type="scientific">marine metagenome</name>
    <dbReference type="NCBI Taxonomy" id="408172"/>
    <lineage>
        <taxon>unclassified sequences</taxon>
        <taxon>metagenomes</taxon>
        <taxon>ecological metagenomes</taxon>
    </lineage>
</organism>
<feature type="domain" description="M23ase beta-sheet core" evidence="1">
    <location>
        <begin position="251"/>
        <end position="323"/>
    </location>
</feature>
<dbReference type="Gene3D" id="2.70.70.10">
    <property type="entry name" value="Glucose Permease (Domain IIA)"/>
    <property type="match status" value="1"/>
</dbReference>
<dbReference type="InterPro" id="IPR011055">
    <property type="entry name" value="Dup_hybrid_motif"/>
</dbReference>
<reference evidence="2" key="1">
    <citation type="submission" date="2018-05" db="EMBL/GenBank/DDBJ databases">
        <authorList>
            <person name="Lanie J.A."/>
            <person name="Ng W.-L."/>
            <person name="Kazmierczak K.M."/>
            <person name="Andrzejewski T.M."/>
            <person name="Davidsen T.M."/>
            <person name="Wayne K.J."/>
            <person name="Tettelin H."/>
            <person name="Glass J.I."/>
            <person name="Rusch D."/>
            <person name="Podicherti R."/>
            <person name="Tsui H.-C.T."/>
            <person name="Winkler M.E."/>
        </authorList>
    </citation>
    <scope>NUCLEOTIDE SEQUENCE</scope>
</reference>
<sequence length="349" mass="39512">MTTLLRFNIFCLFFLLIASCSYISTIRDSEPSEISFSSNIGFDTLNVHIPSGHSFTKIPEKYSDGLFASISDSLFSHGVDDSLKNILIKLMKNRAEGDKIYVLNNAFHSDRFTKLKFTANKHYLKTLENTLLSIYVNRQSESFNPLFKNLKSTLDWNNIILPTLPYPCEGINVPKKASRLPNAPREYRNGIHRGIDFFTNWGTQVRAVADGTVIRADHNFEEVRPEFRKALLKSASNIKRTPSDIFEHILLGKTVILDHGPGLVPGFRVITIYAHLSYINNNIKPGTNISAKELIGKTGNTGMEASTYGKRDGAHLHWEMILQNETGEFYLGQGLEYDKLFPLLKTLFK</sequence>
<evidence type="ECO:0000313" key="2">
    <source>
        <dbReference type="EMBL" id="SVB28854.1"/>
    </source>
</evidence>
<proteinExistence type="predicted"/>
<dbReference type="CDD" id="cd12797">
    <property type="entry name" value="M23_peptidase"/>
    <property type="match status" value="1"/>
</dbReference>
<name>A0A382CSQ2_9ZZZZ</name>
<gene>
    <name evidence="2" type="ORF">METZ01_LOCUS181708</name>
</gene>
<dbReference type="Pfam" id="PF01551">
    <property type="entry name" value="Peptidase_M23"/>
    <property type="match status" value="1"/>
</dbReference>
<dbReference type="PROSITE" id="PS51257">
    <property type="entry name" value="PROKAR_LIPOPROTEIN"/>
    <property type="match status" value="1"/>
</dbReference>
<dbReference type="InterPro" id="IPR050570">
    <property type="entry name" value="Cell_wall_metabolism_enzyme"/>
</dbReference>
<evidence type="ECO:0000259" key="1">
    <source>
        <dbReference type="Pfam" id="PF01551"/>
    </source>
</evidence>
<dbReference type="EMBL" id="UINC01035828">
    <property type="protein sequence ID" value="SVB28854.1"/>
    <property type="molecule type" value="Genomic_DNA"/>
</dbReference>
<accession>A0A382CSQ2</accession>
<dbReference type="SUPFAM" id="SSF51261">
    <property type="entry name" value="Duplicated hybrid motif"/>
    <property type="match status" value="1"/>
</dbReference>
<dbReference type="InterPro" id="IPR016047">
    <property type="entry name" value="M23ase_b-sheet_dom"/>
</dbReference>
<dbReference type="AlphaFoldDB" id="A0A382CSQ2"/>
<dbReference type="PANTHER" id="PTHR21666:SF270">
    <property type="entry name" value="MUREIN HYDROLASE ACTIVATOR ENVC"/>
    <property type="match status" value="1"/>
</dbReference>
<dbReference type="PANTHER" id="PTHR21666">
    <property type="entry name" value="PEPTIDASE-RELATED"/>
    <property type="match status" value="1"/>
</dbReference>
<protein>
    <recommendedName>
        <fullName evidence="1">M23ase beta-sheet core domain-containing protein</fullName>
    </recommendedName>
</protein>
<dbReference type="GO" id="GO:0004222">
    <property type="term" value="F:metalloendopeptidase activity"/>
    <property type="evidence" value="ECO:0007669"/>
    <property type="project" value="TreeGrafter"/>
</dbReference>